<gene>
    <name evidence="5" type="ORF">EB796_018551</name>
</gene>
<dbReference type="Gene3D" id="2.120.10.80">
    <property type="entry name" value="Kelch-type beta propeller"/>
    <property type="match status" value="1"/>
</dbReference>
<sequence>MPVRVLLLLTIADVVDIAKVLVMADLQEGSDEPPLKIVKKIGNKVDFLVTCDGYDFQVHKSVLSEHSDYFKILFDGETRMLESQENKINLQGLDIEVVKPLIEYMYNGIGCLHLTSENIEGFVDACSHLQISQLISFLSDWICKQYTVTSYTFLMHLAKKYSLTSAINGLHINLAKSFEAISKDMTLMEGIEPEDMMAILSKDCLQVSSEFILLKRVEKWIEKVSLDSEDQVALSTKLLSHIRYALMSSSELEILLQKNYPGAVVQLINAAHEYHTDFSKKWAVSEIQRRARSVEPSIVLMLRNTPLKCLELIACNKCSLTGGTNIFTIVSGHESSLKVCGIVTVQNCLYFVTVKEYGGFYSGNGSVVSVHCYDSASKKTHLLPTPPAQLAPADLNTLTWQTVAGLPSPTDGCAAASQAGALYVCGGHSYGPSRETIITDAVYALYQGSHEWVPKAKMRTGRRRHSMLPLGDSNLLVCGGLHATAGRKNEIPLELYDARVDQWSDITIAVSLKGPSTGHFVILPHMPKTLFSVGHEFYDANDNEIWAATLDDLNALTITNNRVAYELPSRYQLTDAHASFLYLNFNDQYYFKERKLLTRNSSSDEHQ</sequence>
<dbReference type="Proteomes" id="UP000593567">
    <property type="component" value="Unassembled WGS sequence"/>
</dbReference>
<proteinExistence type="predicted"/>
<evidence type="ECO:0000256" key="2">
    <source>
        <dbReference type="ARBA" id="ARBA00022737"/>
    </source>
</evidence>
<dbReference type="PANTHER" id="PTHR45632:SF3">
    <property type="entry name" value="KELCH-LIKE PROTEIN 32"/>
    <property type="match status" value="1"/>
</dbReference>
<keyword evidence="1" id="KW-0880">Kelch repeat</keyword>
<dbReference type="CDD" id="cd18186">
    <property type="entry name" value="BTB_POZ_ZBTB_KLHL-like"/>
    <property type="match status" value="1"/>
</dbReference>
<accession>A0A7J7JA76</accession>
<name>A0A7J7JA76_BUGNE</name>
<dbReference type="SMART" id="SM00612">
    <property type="entry name" value="Kelch"/>
    <property type="match status" value="1"/>
</dbReference>
<protein>
    <submittedName>
        <fullName evidence="5">KLHL34</fullName>
    </submittedName>
</protein>
<dbReference type="OrthoDB" id="1925334at2759"/>
<reference evidence="5" key="1">
    <citation type="submission" date="2020-06" db="EMBL/GenBank/DDBJ databases">
        <title>Draft genome of Bugula neritina, a colonial animal packing powerful symbionts and potential medicines.</title>
        <authorList>
            <person name="Rayko M."/>
        </authorList>
    </citation>
    <scope>NUCLEOTIDE SEQUENCE [LARGE SCALE GENOMIC DNA]</scope>
    <source>
        <strain evidence="5">Kwan_BN1</strain>
    </source>
</reference>
<dbReference type="SUPFAM" id="SSF54695">
    <property type="entry name" value="POZ domain"/>
    <property type="match status" value="1"/>
</dbReference>
<dbReference type="InterPro" id="IPR011333">
    <property type="entry name" value="SKP1/BTB/POZ_sf"/>
</dbReference>
<dbReference type="InterPro" id="IPR011705">
    <property type="entry name" value="BACK"/>
</dbReference>
<dbReference type="SMART" id="SM00225">
    <property type="entry name" value="BTB"/>
    <property type="match status" value="1"/>
</dbReference>
<dbReference type="Gene3D" id="3.30.710.10">
    <property type="entry name" value="Potassium Channel Kv1.1, Chain A"/>
    <property type="match status" value="1"/>
</dbReference>
<dbReference type="SUPFAM" id="SSF117281">
    <property type="entry name" value="Kelch motif"/>
    <property type="match status" value="1"/>
</dbReference>
<evidence type="ECO:0000256" key="3">
    <source>
        <dbReference type="SAM" id="SignalP"/>
    </source>
</evidence>
<dbReference type="Pfam" id="PF07707">
    <property type="entry name" value="BACK"/>
    <property type="match status" value="1"/>
</dbReference>
<evidence type="ECO:0000256" key="1">
    <source>
        <dbReference type="ARBA" id="ARBA00022441"/>
    </source>
</evidence>
<evidence type="ECO:0000259" key="4">
    <source>
        <dbReference type="PROSITE" id="PS50097"/>
    </source>
</evidence>
<keyword evidence="2" id="KW-0677">Repeat</keyword>
<dbReference type="InterPro" id="IPR006652">
    <property type="entry name" value="Kelch_1"/>
</dbReference>
<dbReference type="InterPro" id="IPR000210">
    <property type="entry name" value="BTB/POZ_dom"/>
</dbReference>
<dbReference type="InterPro" id="IPR015915">
    <property type="entry name" value="Kelch-typ_b-propeller"/>
</dbReference>
<keyword evidence="6" id="KW-1185">Reference proteome</keyword>
<keyword evidence="3" id="KW-0732">Signal</keyword>
<organism evidence="5 6">
    <name type="scientific">Bugula neritina</name>
    <name type="common">Brown bryozoan</name>
    <name type="synonym">Sertularia neritina</name>
    <dbReference type="NCBI Taxonomy" id="10212"/>
    <lineage>
        <taxon>Eukaryota</taxon>
        <taxon>Metazoa</taxon>
        <taxon>Spiralia</taxon>
        <taxon>Lophotrochozoa</taxon>
        <taxon>Bryozoa</taxon>
        <taxon>Gymnolaemata</taxon>
        <taxon>Cheilostomatida</taxon>
        <taxon>Flustrina</taxon>
        <taxon>Buguloidea</taxon>
        <taxon>Bugulidae</taxon>
        <taxon>Bugula</taxon>
    </lineage>
</organism>
<dbReference type="PANTHER" id="PTHR45632">
    <property type="entry name" value="LD33804P"/>
    <property type="match status" value="1"/>
</dbReference>
<feature type="domain" description="BTB" evidence="4">
    <location>
        <begin position="45"/>
        <end position="108"/>
    </location>
</feature>
<comment type="caution">
    <text evidence="5">The sequence shown here is derived from an EMBL/GenBank/DDBJ whole genome shotgun (WGS) entry which is preliminary data.</text>
</comment>
<dbReference type="PROSITE" id="PS50097">
    <property type="entry name" value="BTB"/>
    <property type="match status" value="1"/>
</dbReference>
<dbReference type="EMBL" id="VXIV02002758">
    <property type="protein sequence ID" value="KAF6023129.1"/>
    <property type="molecule type" value="Genomic_DNA"/>
</dbReference>
<dbReference type="AlphaFoldDB" id="A0A7J7JA76"/>
<evidence type="ECO:0000313" key="6">
    <source>
        <dbReference type="Proteomes" id="UP000593567"/>
    </source>
</evidence>
<dbReference type="Gene3D" id="1.25.40.420">
    <property type="match status" value="1"/>
</dbReference>
<feature type="signal peptide" evidence="3">
    <location>
        <begin position="1"/>
        <end position="17"/>
    </location>
</feature>
<evidence type="ECO:0000313" key="5">
    <source>
        <dbReference type="EMBL" id="KAF6023129.1"/>
    </source>
</evidence>
<dbReference type="Pfam" id="PF00651">
    <property type="entry name" value="BTB"/>
    <property type="match status" value="1"/>
</dbReference>
<feature type="chain" id="PRO_5029659433" evidence="3">
    <location>
        <begin position="18"/>
        <end position="607"/>
    </location>
</feature>